<keyword evidence="3" id="KW-1185">Reference proteome</keyword>
<name>A0A2W7RP98_9BACT</name>
<dbReference type="PROSITE" id="PS51257">
    <property type="entry name" value="PROKAR_LIPOPROTEIN"/>
    <property type="match status" value="1"/>
</dbReference>
<dbReference type="Pfam" id="PF20243">
    <property type="entry name" value="MbnP"/>
    <property type="match status" value="1"/>
</dbReference>
<sequence length="264" mass="28946">MKKILFLFSALTLIITSCKKEVAPEYNTSATGQLSIEFDNVVGNQDLQLNTGTYTNASNESFKVTLLKYFVSNFVLTKSDGTTVTIPQDSCYFLIDESIPNSTIPKLKVPEGEYTKLSFVVGVDSLRNTMDISKRTGVLDPAGTAAGMYWSWNSGYIFFKMEGTSPASTQNGNIFQYHIGLFGGYTTPTINNLKTITLDLTARGTAKIKNNKPANIHLLVDVLKVFNGTTNISIAKNAVVMVSPFSANIANNYANMFSHNHTEN</sequence>
<gene>
    <name evidence="2" type="ORF">LX80_01684</name>
</gene>
<dbReference type="Proteomes" id="UP000249720">
    <property type="component" value="Unassembled WGS sequence"/>
</dbReference>
<protein>
    <recommendedName>
        <fullName evidence="1">Copper-binding protein MbnP-like domain-containing protein</fullName>
    </recommendedName>
</protein>
<dbReference type="OrthoDB" id="1422031at2"/>
<proteinExistence type="predicted"/>
<feature type="domain" description="Copper-binding protein MbnP-like" evidence="1">
    <location>
        <begin position="31"/>
        <end position="241"/>
    </location>
</feature>
<organism evidence="2 3">
    <name type="scientific">Hydrotalea sandarakina</name>
    <dbReference type="NCBI Taxonomy" id="1004304"/>
    <lineage>
        <taxon>Bacteria</taxon>
        <taxon>Pseudomonadati</taxon>
        <taxon>Bacteroidota</taxon>
        <taxon>Chitinophagia</taxon>
        <taxon>Chitinophagales</taxon>
        <taxon>Chitinophagaceae</taxon>
        <taxon>Hydrotalea</taxon>
    </lineage>
</organism>
<reference evidence="2 3" key="1">
    <citation type="submission" date="2018-06" db="EMBL/GenBank/DDBJ databases">
        <title>Genomic Encyclopedia of Archaeal and Bacterial Type Strains, Phase II (KMG-II): from individual species to whole genera.</title>
        <authorList>
            <person name="Goeker M."/>
        </authorList>
    </citation>
    <scope>NUCLEOTIDE SEQUENCE [LARGE SCALE GENOMIC DNA]</scope>
    <source>
        <strain evidence="2 3">DSM 23241</strain>
    </source>
</reference>
<evidence type="ECO:0000313" key="3">
    <source>
        <dbReference type="Proteomes" id="UP000249720"/>
    </source>
</evidence>
<dbReference type="InterPro" id="IPR046863">
    <property type="entry name" value="MbnP-like_dom"/>
</dbReference>
<accession>A0A2W7RP98</accession>
<dbReference type="RefSeq" id="WP_111295230.1">
    <property type="nucleotide sequence ID" value="NZ_QKZV01000005.1"/>
</dbReference>
<dbReference type="EMBL" id="QKZV01000005">
    <property type="protein sequence ID" value="PZX62204.1"/>
    <property type="molecule type" value="Genomic_DNA"/>
</dbReference>
<evidence type="ECO:0000259" key="1">
    <source>
        <dbReference type="Pfam" id="PF20243"/>
    </source>
</evidence>
<dbReference type="AlphaFoldDB" id="A0A2W7RP98"/>
<comment type="caution">
    <text evidence="2">The sequence shown here is derived from an EMBL/GenBank/DDBJ whole genome shotgun (WGS) entry which is preliminary data.</text>
</comment>
<evidence type="ECO:0000313" key="2">
    <source>
        <dbReference type="EMBL" id="PZX62204.1"/>
    </source>
</evidence>